<evidence type="ECO:0000313" key="2">
    <source>
        <dbReference type="EMBL" id="CAE0637445.1"/>
    </source>
</evidence>
<reference evidence="2" key="1">
    <citation type="submission" date="2021-01" db="EMBL/GenBank/DDBJ databases">
        <authorList>
            <person name="Corre E."/>
            <person name="Pelletier E."/>
            <person name="Niang G."/>
            <person name="Scheremetjew M."/>
            <person name="Finn R."/>
            <person name="Kale V."/>
            <person name="Holt S."/>
            <person name="Cochrane G."/>
            <person name="Meng A."/>
            <person name="Brown T."/>
            <person name="Cohen L."/>
        </authorList>
    </citation>
    <scope>NUCLEOTIDE SEQUENCE</scope>
    <source>
        <strain evidence="2">CCMP3107</strain>
    </source>
</reference>
<dbReference type="SUPFAM" id="SSF53335">
    <property type="entry name" value="S-adenosyl-L-methionine-dependent methyltransferases"/>
    <property type="match status" value="1"/>
</dbReference>
<proteinExistence type="predicted"/>
<name>A0A7S3Y0D5_HETAK</name>
<feature type="signal peptide" evidence="1">
    <location>
        <begin position="1"/>
        <end position="26"/>
    </location>
</feature>
<evidence type="ECO:0008006" key="3">
    <source>
        <dbReference type="Google" id="ProtNLM"/>
    </source>
</evidence>
<dbReference type="Gene3D" id="3.40.50.150">
    <property type="entry name" value="Vaccinia Virus protein VP39"/>
    <property type="match status" value="1"/>
</dbReference>
<feature type="chain" id="PRO_5031505013" description="Methyltransferase domain-containing protein" evidence="1">
    <location>
        <begin position="27"/>
        <end position="387"/>
    </location>
</feature>
<protein>
    <recommendedName>
        <fullName evidence="3">Methyltransferase domain-containing protein</fullName>
    </recommendedName>
</protein>
<dbReference type="Pfam" id="PF13578">
    <property type="entry name" value="Methyltransf_24"/>
    <property type="match status" value="1"/>
</dbReference>
<evidence type="ECO:0000256" key="1">
    <source>
        <dbReference type="SAM" id="SignalP"/>
    </source>
</evidence>
<accession>A0A7S3Y0D5</accession>
<dbReference type="EMBL" id="HBIU01035232">
    <property type="protein sequence ID" value="CAE0637445.1"/>
    <property type="molecule type" value="Transcribed_RNA"/>
</dbReference>
<dbReference type="InterPro" id="IPR029063">
    <property type="entry name" value="SAM-dependent_MTases_sf"/>
</dbReference>
<gene>
    <name evidence="2" type="ORF">HAKA00212_LOCUS16222</name>
</gene>
<keyword evidence="1" id="KW-0732">Signal</keyword>
<dbReference type="AlphaFoldDB" id="A0A7S3Y0D5"/>
<sequence length="387" mass="42786">MKAHSLLHHRIMLSVYCLIFLGLSSSAEEESKCSAKVLKDFLGRKYTAFVQIPVGIDAEANVEIYAPLQLNLLIDETQEVVSTFCSQHTGPLWGLSCGDFVSKILSEVHFLFYLKLAELLSDYLLCWGIDLTRGIEGHSGQYPGKIKVFQRLVQEYRSMSTVCEIGFNAGHSAMAFLAASSRIRVVSFDLGTNRAPKGSGQTYAARAQDFVSSVFPGRSILVVGNASYTVPTFAEFSHPFRCDFILVDGGHSYEQAVDDLQNMKLLAQSGRNVVLIDDLEYEGVYKAWETHIRLGTLNEHIILDQIFQSSGCHVTDLIVTEHSPLRTQDGEGTYMKDVVMLDIFVGAGWMQNNVFASSSPNKDQRCLAEPLVQTALGIGSYNNITAV</sequence>
<organism evidence="2">
    <name type="scientific">Heterosigma akashiwo</name>
    <name type="common">Chromophytic alga</name>
    <name type="synonym">Heterosigma carterae</name>
    <dbReference type="NCBI Taxonomy" id="2829"/>
    <lineage>
        <taxon>Eukaryota</taxon>
        <taxon>Sar</taxon>
        <taxon>Stramenopiles</taxon>
        <taxon>Ochrophyta</taxon>
        <taxon>Raphidophyceae</taxon>
        <taxon>Chattonellales</taxon>
        <taxon>Chattonellaceae</taxon>
        <taxon>Heterosigma</taxon>
    </lineage>
</organism>